<proteinExistence type="predicted"/>
<evidence type="ECO:0000313" key="3">
    <source>
        <dbReference type="Proteomes" id="UP000595895"/>
    </source>
</evidence>
<gene>
    <name evidence="2" type="ORF">JG540_09980</name>
</gene>
<keyword evidence="1" id="KW-1133">Transmembrane helix</keyword>
<dbReference type="RefSeq" id="WP_200275770.1">
    <property type="nucleotide sequence ID" value="NZ_CP066802.1"/>
</dbReference>
<name>A0A7T7S248_9ACTO</name>
<organism evidence="2 3">
    <name type="scientific">Actinomyces weissii</name>
    <dbReference type="NCBI Taxonomy" id="675090"/>
    <lineage>
        <taxon>Bacteria</taxon>
        <taxon>Bacillati</taxon>
        <taxon>Actinomycetota</taxon>
        <taxon>Actinomycetes</taxon>
        <taxon>Actinomycetales</taxon>
        <taxon>Actinomycetaceae</taxon>
        <taxon>Actinomyces</taxon>
    </lineage>
</organism>
<accession>A0A7T7S248</accession>
<feature type="transmembrane region" description="Helical" evidence="1">
    <location>
        <begin position="31"/>
        <end position="48"/>
    </location>
</feature>
<sequence length="49" mass="5083">MSENTKGTPKAEVELEAEELESMDAPGWDDVTLASISFVGGVSVAVALT</sequence>
<reference evidence="2 3" key="1">
    <citation type="submission" date="2020-12" db="EMBL/GenBank/DDBJ databases">
        <authorList>
            <person name="Zhou J."/>
        </authorList>
    </citation>
    <scope>NUCLEOTIDE SEQUENCE [LARGE SCALE GENOMIC DNA]</scope>
    <source>
        <strain evidence="2 3">CCUG 61299</strain>
    </source>
</reference>
<keyword evidence="1" id="KW-0472">Membrane</keyword>
<dbReference type="AlphaFoldDB" id="A0A7T7S248"/>
<keyword evidence="3" id="KW-1185">Reference proteome</keyword>
<evidence type="ECO:0000256" key="1">
    <source>
        <dbReference type="SAM" id="Phobius"/>
    </source>
</evidence>
<keyword evidence="1" id="KW-0812">Transmembrane</keyword>
<evidence type="ECO:0000313" key="2">
    <source>
        <dbReference type="EMBL" id="QQM67305.1"/>
    </source>
</evidence>
<dbReference type="KEGG" id="awe:JG540_09980"/>
<dbReference type="EMBL" id="CP066802">
    <property type="protein sequence ID" value="QQM67305.1"/>
    <property type="molecule type" value="Genomic_DNA"/>
</dbReference>
<dbReference type="Proteomes" id="UP000595895">
    <property type="component" value="Chromosome"/>
</dbReference>
<protein>
    <submittedName>
        <fullName evidence="2">Uncharacterized protein</fullName>
    </submittedName>
</protein>